<evidence type="ECO:0000313" key="2">
    <source>
        <dbReference type="Proteomes" id="UP000326837"/>
    </source>
</evidence>
<proteinExistence type="predicted"/>
<dbReference type="Proteomes" id="UP000326837">
    <property type="component" value="Chromosome"/>
</dbReference>
<organism evidence="1 2">
    <name type="scientific">Lacipirellula parvula</name>
    <dbReference type="NCBI Taxonomy" id="2650471"/>
    <lineage>
        <taxon>Bacteria</taxon>
        <taxon>Pseudomonadati</taxon>
        <taxon>Planctomycetota</taxon>
        <taxon>Planctomycetia</taxon>
        <taxon>Pirellulales</taxon>
        <taxon>Lacipirellulaceae</taxon>
        <taxon>Lacipirellula</taxon>
    </lineage>
</organism>
<dbReference type="AlphaFoldDB" id="A0A5K7X5K5"/>
<reference evidence="2" key="1">
    <citation type="submission" date="2019-10" db="EMBL/GenBank/DDBJ databases">
        <title>Lacipirellula parvula gen. nov., sp. nov., representing a lineage of planctomycetes widespread in freshwater anoxic habitats, and description of the family Lacipirellulaceae.</title>
        <authorList>
            <person name="Dedysh S.N."/>
            <person name="Kulichevskaya I.S."/>
            <person name="Beletsky A.V."/>
            <person name="Rakitin A.L."/>
            <person name="Mardanov A.V."/>
            <person name="Ivanova A.A."/>
            <person name="Saltykova V.X."/>
            <person name="Rijpstra W.I.C."/>
            <person name="Sinninghe Damste J.S."/>
            <person name="Ravin N.V."/>
        </authorList>
    </citation>
    <scope>NUCLEOTIDE SEQUENCE [LARGE SCALE GENOMIC DNA]</scope>
    <source>
        <strain evidence="2">PX69</strain>
    </source>
</reference>
<keyword evidence="2" id="KW-1185">Reference proteome</keyword>
<dbReference type="KEGG" id="lpav:PLANPX_1432"/>
<dbReference type="EMBL" id="AP021861">
    <property type="protein sequence ID" value="BBO31820.1"/>
    <property type="molecule type" value="Genomic_DNA"/>
</dbReference>
<sequence>MNHSRQNLTLAVASEAGSSAQTIRSQSLTIAATVRAETVSLKFSTRAASQPILSCSFDFRTGFTP</sequence>
<gene>
    <name evidence="1" type="ORF">PLANPX_1432</name>
</gene>
<name>A0A5K7X5K5_9BACT</name>
<accession>A0A5K7X5K5</accession>
<evidence type="ECO:0000313" key="1">
    <source>
        <dbReference type="EMBL" id="BBO31820.1"/>
    </source>
</evidence>
<protein>
    <submittedName>
        <fullName evidence="1">Uncharacterized protein</fullName>
    </submittedName>
</protein>